<reference evidence="2 3" key="1">
    <citation type="submission" date="2023-06" db="EMBL/GenBank/DDBJ databases">
        <title>Genome characterization of Enterobacterales and Pseudomonas spp isolates with different phenotypes to cefepime-taniborbactam.</title>
        <authorList>
            <person name="Hernandez-Garcia M."/>
            <person name="Garcia-Castillo M."/>
            <person name="Ruiz-Garbajosa P."/>
            <person name="Canton R."/>
        </authorList>
    </citation>
    <scope>NUCLEOTIDE SEQUENCE [LARGE SCALE GENOMIC DNA]</scope>
    <source>
        <strain evidence="2 3">A003</strain>
    </source>
</reference>
<comment type="caution">
    <text evidence="2">The sequence shown here is derived from an EMBL/GenBank/DDBJ whole genome shotgun (WGS) entry which is preliminary data.</text>
</comment>
<organism evidence="2 3">
    <name type="scientific">Enterobacter rongchengensis</name>
    <dbReference type="NCBI Taxonomy" id="3030999"/>
    <lineage>
        <taxon>Bacteria</taxon>
        <taxon>Pseudomonadati</taxon>
        <taxon>Pseudomonadota</taxon>
        <taxon>Gammaproteobacteria</taxon>
        <taxon>Enterobacterales</taxon>
        <taxon>Enterobacteriaceae</taxon>
        <taxon>Enterobacter</taxon>
    </lineage>
</organism>
<proteinExistence type="predicted"/>
<gene>
    <name evidence="2" type="ORF">QVM81_20115</name>
</gene>
<dbReference type="EMBL" id="JAUEHC010000033">
    <property type="protein sequence ID" value="MEZ4053867.1"/>
    <property type="molecule type" value="Genomic_DNA"/>
</dbReference>
<feature type="region of interest" description="Disordered" evidence="1">
    <location>
        <begin position="31"/>
        <end position="52"/>
    </location>
</feature>
<sequence>MVAAELQGHELNGQDRLLIRTKTAMVLAAKQRHRQRMEAPPYQWRKPDKLRR</sequence>
<evidence type="ECO:0000313" key="2">
    <source>
        <dbReference type="EMBL" id="MEZ4053867.1"/>
    </source>
</evidence>
<keyword evidence="3" id="KW-1185">Reference proteome</keyword>
<accession>A0ABV4JN32</accession>
<protein>
    <recommendedName>
        <fullName evidence="4">Transposase</fullName>
    </recommendedName>
</protein>
<evidence type="ECO:0008006" key="4">
    <source>
        <dbReference type="Google" id="ProtNLM"/>
    </source>
</evidence>
<evidence type="ECO:0000256" key="1">
    <source>
        <dbReference type="SAM" id="MobiDB-lite"/>
    </source>
</evidence>
<name>A0ABV4JN32_9ENTR</name>
<dbReference type="Proteomes" id="UP001567731">
    <property type="component" value="Unassembled WGS sequence"/>
</dbReference>
<evidence type="ECO:0000313" key="3">
    <source>
        <dbReference type="Proteomes" id="UP001567731"/>
    </source>
</evidence>